<reference evidence="7" key="2">
    <citation type="journal article" date="2013" name="Nat. Commun.">
        <title>Genome of the Chinese tree shrew.</title>
        <authorList>
            <person name="Fan Y."/>
            <person name="Huang Z.Y."/>
            <person name="Cao C.C."/>
            <person name="Chen C.S."/>
            <person name="Chen Y.X."/>
            <person name="Fan D.D."/>
            <person name="He J."/>
            <person name="Hou H.L."/>
            <person name="Hu L."/>
            <person name="Hu X.T."/>
            <person name="Jiang X.T."/>
            <person name="Lai R."/>
            <person name="Lang Y.S."/>
            <person name="Liang B."/>
            <person name="Liao S.G."/>
            <person name="Mu D."/>
            <person name="Ma Y.Y."/>
            <person name="Niu Y.Y."/>
            <person name="Sun X.Q."/>
            <person name="Xia J.Q."/>
            <person name="Xiao J."/>
            <person name="Xiong Z.Q."/>
            <person name="Xu L."/>
            <person name="Yang L."/>
            <person name="Zhang Y."/>
            <person name="Zhao W."/>
            <person name="Zhao X.D."/>
            <person name="Zheng Y.T."/>
            <person name="Zhou J.M."/>
            <person name="Zhu Y.B."/>
            <person name="Zhang G.J."/>
            <person name="Wang J."/>
            <person name="Yao Y.G."/>
        </authorList>
    </citation>
    <scope>NUCLEOTIDE SEQUENCE [LARGE SCALE GENOMIC DNA]</scope>
</reference>
<feature type="domain" description="Cystatin LXN-type" evidence="5">
    <location>
        <begin position="1"/>
        <end position="66"/>
    </location>
</feature>
<dbReference type="STRING" id="246437.L9LD63"/>
<dbReference type="InterPro" id="IPR009684">
    <property type="entry name" value="Latexin"/>
</dbReference>
<protein>
    <submittedName>
        <fullName evidence="6">Latexin</fullName>
    </submittedName>
</protein>
<dbReference type="GO" id="GO:0005615">
    <property type="term" value="C:extracellular space"/>
    <property type="evidence" value="ECO:0007669"/>
    <property type="project" value="TreeGrafter"/>
</dbReference>
<evidence type="ECO:0000313" key="7">
    <source>
        <dbReference type="Proteomes" id="UP000011518"/>
    </source>
</evidence>
<comment type="similarity">
    <text evidence="1 4">Belongs to the protease inhibitor I47 (latexin) family.</text>
</comment>
<dbReference type="FunCoup" id="L9LD63">
    <property type="interactions" value="169"/>
</dbReference>
<dbReference type="Gene3D" id="3.10.450.10">
    <property type="match status" value="2"/>
</dbReference>
<dbReference type="GO" id="GO:0008191">
    <property type="term" value="F:metalloendopeptidase inhibitor activity"/>
    <property type="evidence" value="ECO:0007669"/>
    <property type="project" value="UniProtKB-UniRule"/>
</dbReference>
<dbReference type="Pfam" id="PF06907">
    <property type="entry name" value="LXN"/>
    <property type="match status" value="1"/>
</dbReference>
<proteinExistence type="inferred from homology"/>
<organism evidence="6 7">
    <name type="scientific">Tupaia chinensis</name>
    <name type="common">Chinese tree shrew</name>
    <name type="synonym">Tupaia belangeri chinensis</name>
    <dbReference type="NCBI Taxonomy" id="246437"/>
    <lineage>
        <taxon>Eukaryota</taxon>
        <taxon>Metazoa</taxon>
        <taxon>Chordata</taxon>
        <taxon>Craniata</taxon>
        <taxon>Vertebrata</taxon>
        <taxon>Euteleostomi</taxon>
        <taxon>Mammalia</taxon>
        <taxon>Eutheria</taxon>
        <taxon>Euarchontoglires</taxon>
        <taxon>Scandentia</taxon>
        <taxon>Tupaiidae</taxon>
        <taxon>Tupaia</taxon>
    </lineage>
</organism>
<dbReference type="EMBL" id="KB320386">
    <property type="protein sequence ID" value="ELW72881.1"/>
    <property type="molecule type" value="Genomic_DNA"/>
</dbReference>
<evidence type="ECO:0000256" key="1">
    <source>
        <dbReference type="ARBA" id="ARBA00010083"/>
    </source>
</evidence>
<dbReference type="Proteomes" id="UP000011518">
    <property type="component" value="Unassembled WGS sequence"/>
</dbReference>
<evidence type="ECO:0000256" key="3">
    <source>
        <dbReference type="ARBA" id="ARBA00022737"/>
    </source>
</evidence>
<dbReference type="InterPro" id="IPR049897">
    <property type="entry name" value="CYSTATIN_LXN"/>
</dbReference>
<evidence type="ECO:0000313" key="6">
    <source>
        <dbReference type="EMBL" id="ELW72881.1"/>
    </source>
</evidence>
<accession>L9LD63</accession>
<dbReference type="InterPro" id="IPR046350">
    <property type="entry name" value="Cystatin_sf"/>
</dbReference>
<sequence>MVKQASKGDIPGRGHEYCLKCSVEEMIQQQVMVNCIAEVLYPPVGQATAPEVNLTFEGEMGKNPDEEDNTVYQRLKSMKESLEAQNTPDNFGNLSPEIKPVQYLSWIACGYIIWQNSTEKYLV</sequence>
<dbReference type="FunFam" id="3.10.450.10:FF:000007">
    <property type="entry name" value="latexin"/>
    <property type="match status" value="1"/>
</dbReference>
<dbReference type="AlphaFoldDB" id="L9LD63"/>
<dbReference type="SUPFAM" id="SSF54403">
    <property type="entry name" value="Cystatin/monellin"/>
    <property type="match status" value="2"/>
</dbReference>
<name>L9LD63_TUPCH</name>
<dbReference type="PANTHER" id="PTHR28591:SF1">
    <property type="entry name" value="LATEXIN"/>
    <property type="match status" value="1"/>
</dbReference>
<keyword evidence="7" id="KW-1185">Reference proteome</keyword>
<evidence type="ECO:0000256" key="2">
    <source>
        <dbReference type="ARBA" id="ARBA00022690"/>
    </source>
</evidence>
<dbReference type="PANTHER" id="PTHR28591">
    <property type="entry name" value="LATEXIN"/>
    <property type="match status" value="1"/>
</dbReference>
<feature type="domain" description="Cystatin LXN-type" evidence="5">
    <location>
        <begin position="83"/>
        <end position="123"/>
    </location>
</feature>
<dbReference type="PROSITE" id="PS52033">
    <property type="entry name" value="CYSTATIN_LXN"/>
    <property type="match status" value="2"/>
</dbReference>
<gene>
    <name evidence="6" type="ORF">TREES_T100012777</name>
</gene>
<keyword evidence="2 4" id="KW-0646">Protease inhibitor</keyword>
<evidence type="ECO:0000259" key="5">
    <source>
        <dbReference type="PROSITE" id="PS52033"/>
    </source>
</evidence>
<reference evidence="7" key="1">
    <citation type="submission" date="2012-07" db="EMBL/GenBank/DDBJ databases">
        <title>Genome of the Chinese tree shrew, a rising model animal genetically related to primates.</title>
        <authorList>
            <person name="Zhang G."/>
            <person name="Fan Y."/>
            <person name="Yao Y."/>
            <person name="Huang Z."/>
        </authorList>
    </citation>
    <scope>NUCLEOTIDE SEQUENCE [LARGE SCALE GENOMIC DNA]</scope>
</reference>
<evidence type="ECO:0000256" key="4">
    <source>
        <dbReference type="PROSITE-ProRule" id="PRU01377"/>
    </source>
</evidence>
<dbReference type="InParanoid" id="L9LD63"/>
<keyword evidence="3" id="KW-0677">Repeat</keyword>